<sequence>MRDALSSLLALDSWLGRWVLQIIGAALITCMRNQAIKGGRSPRKEAVQVSNGGCGRGEETREKVVPGVHRRACINRRLAADRIHRNRSRNRKRSTDEGDFDAIHRQKSKKFKQRTGGGWRFWLPASLEMDCEVLSPDSSVGMDVRSPIITTDLRRNNNRMVRPQPFGGITGKNKKESSLMLTKDAPPLWCFIAGEIRCSRASQTVVGGRAPDLEREGVDWGRAFPNFPISWGGIGDYLSVFQICLVT</sequence>
<protein>
    <submittedName>
        <fullName evidence="2">Uncharacterized protein</fullName>
    </submittedName>
</protein>
<dbReference type="AlphaFoldDB" id="A0AAV2DFY9"/>
<evidence type="ECO:0000313" key="2">
    <source>
        <dbReference type="EMBL" id="CAL1372809.1"/>
    </source>
</evidence>
<keyword evidence="3" id="KW-1185">Reference proteome</keyword>
<reference evidence="2 3" key="1">
    <citation type="submission" date="2024-04" db="EMBL/GenBank/DDBJ databases">
        <authorList>
            <person name="Fracassetti M."/>
        </authorList>
    </citation>
    <scope>NUCLEOTIDE SEQUENCE [LARGE SCALE GENOMIC DNA]</scope>
</reference>
<accession>A0AAV2DFY9</accession>
<evidence type="ECO:0000256" key="1">
    <source>
        <dbReference type="SAM" id="MobiDB-lite"/>
    </source>
</evidence>
<name>A0AAV2DFY9_9ROSI</name>
<organism evidence="2 3">
    <name type="scientific">Linum trigynum</name>
    <dbReference type="NCBI Taxonomy" id="586398"/>
    <lineage>
        <taxon>Eukaryota</taxon>
        <taxon>Viridiplantae</taxon>
        <taxon>Streptophyta</taxon>
        <taxon>Embryophyta</taxon>
        <taxon>Tracheophyta</taxon>
        <taxon>Spermatophyta</taxon>
        <taxon>Magnoliopsida</taxon>
        <taxon>eudicotyledons</taxon>
        <taxon>Gunneridae</taxon>
        <taxon>Pentapetalae</taxon>
        <taxon>rosids</taxon>
        <taxon>fabids</taxon>
        <taxon>Malpighiales</taxon>
        <taxon>Linaceae</taxon>
        <taxon>Linum</taxon>
    </lineage>
</organism>
<gene>
    <name evidence="2" type="ORF">LTRI10_LOCUS14781</name>
</gene>
<proteinExistence type="predicted"/>
<feature type="region of interest" description="Disordered" evidence="1">
    <location>
        <begin position="42"/>
        <end position="62"/>
    </location>
</feature>
<evidence type="ECO:0000313" key="3">
    <source>
        <dbReference type="Proteomes" id="UP001497516"/>
    </source>
</evidence>
<dbReference type="Proteomes" id="UP001497516">
    <property type="component" value="Chromosome 2"/>
</dbReference>
<dbReference type="EMBL" id="OZ034815">
    <property type="protein sequence ID" value="CAL1372809.1"/>
    <property type="molecule type" value="Genomic_DNA"/>
</dbReference>